<reference evidence="2 3" key="1">
    <citation type="submission" date="2021-03" db="EMBL/GenBank/DDBJ databases">
        <title>Sequencing the genomes of 1000 actinobacteria strains.</title>
        <authorList>
            <person name="Klenk H.-P."/>
        </authorList>
    </citation>
    <scope>NUCLEOTIDE SEQUENCE [LARGE SCALE GENOMIC DNA]</scope>
    <source>
        <strain evidence="2 3">DSM 45510</strain>
    </source>
</reference>
<dbReference type="InterPro" id="IPR002575">
    <property type="entry name" value="Aminoglycoside_PTrfase"/>
</dbReference>
<evidence type="ECO:0000313" key="2">
    <source>
        <dbReference type="EMBL" id="MBP2182401.1"/>
    </source>
</evidence>
<evidence type="ECO:0000313" key="3">
    <source>
        <dbReference type="Proteomes" id="UP000741013"/>
    </source>
</evidence>
<gene>
    <name evidence="2" type="ORF">JOM49_003927</name>
</gene>
<comment type="caution">
    <text evidence="2">The sequence shown here is derived from an EMBL/GenBank/DDBJ whole genome shotgun (WGS) entry which is preliminary data.</text>
</comment>
<dbReference type="Gene3D" id="3.90.1200.10">
    <property type="match status" value="1"/>
</dbReference>
<dbReference type="Pfam" id="PF01636">
    <property type="entry name" value="APH"/>
    <property type="match status" value="1"/>
</dbReference>
<evidence type="ECO:0000259" key="1">
    <source>
        <dbReference type="Pfam" id="PF01636"/>
    </source>
</evidence>
<keyword evidence="3" id="KW-1185">Reference proteome</keyword>
<dbReference type="SUPFAM" id="SSF56112">
    <property type="entry name" value="Protein kinase-like (PK-like)"/>
    <property type="match status" value="1"/>
</dbReference>
<sequence>MLHTWDDLPAAVRSAVEAETGPVTHAETPAAGRNSDFAATLHTLDGVVFCKGIADAGGKRGAMHRHEADINPYLPPAVAPRLLWRADTDAWLLLGFEHITGHHADLSPDSPDLPMVAKAVSTMAGALAGCPAPGVPALTEKMAWMSGWRRLRHQPPAELDEWSRDRLDLLVDWEARGIDAAAGDNLLHTDLHPLNILIGDGRAWVIDWAWSRTGAAWVDPAHLVVRLIDEGHSPDAAERWAATTAAWSTASAEALTAFSVALLGMWTYLQHTDPLPMRAGLTAAARRWAEHRLAATDYRESAVKYSGG</sequence>
<dbReference type="EMBL" id="JAGGMS010000001">
    <property type="protein sequence ID" value="MBP2182401.1"/>
    <property type="molecule type" value="Genomic_DNA"/>
</dbReference>
<dbReference type="RefSeq" id="WP_209665719.1">
    <property type="nucleotide sequence ID" value="NZ_JAGGMS010000001.1"/>
</dbReference>
<dbReference type="InterPro" id="IPR011009">
    <property type="entry name" value="Kinase-like_dom_sf"/>
</dbReference>
<protein>
    <recommendedName>
        <fullName evidence="1">Aminoglycoside phosphotransferase domain-containing protein</fullName>
    </recommendedName>
</protein>
<name>A0ABS4PSJ0_9PSEU</name>
<organism evidence="2 3">
    <name type="scientific">Amycolatopsis magusensis</name>
    <dbReference type="NCBI Taxonomy" id="882444"/>
    <lineage>
        <taxon>Bacteria</taxon>
        <taxon>Bacillati</taxon>
        <taxon>Actinomycetota</taxon>
        <taxon>Actinomycetes</taxon>
        <taxon>Pseudonocardiales</taxon>
        <taxon>Pseudonocardiaceae</taxon>
        <taxon>Amycolatopsis</taxon>
    </lineage>
</organism>
<accession>A0ABS4PSJ0</accession>
<feature type="domain" description="Aminoglycoside phosphotransferase" evidence="1">
    <location>
        <begin position="78"/>
        <end position="246"/>
    </location>
</feature>
<dbReference type="Proteomes" id="UP000741013">
    <property type="component" value="Unassembled WGS sequence"/>
</dbReference>
<proteinExistence type="predicted"/>